<evidence type="ECO:0000313" key="2">
    <source>
        <dbReference type="Proteomes" id="UP000824881"/>
    </source>
</evidence>
<proteinExistence type="predicted"/>
<reference evidence="1 2" key="1">
    <citation type="journal article" date="2021" name="Appl. Environ. Microbiol.">
        <title>Genetic linkage and physical mapping for an oyster mushroom Pleurotus cornucopiae and QTL analysis for the trait cap color.</title>
        <authorList>
            <person name="Zhang Y."/>
            <person name="Gao W."/>
            <person name="Sonnenberg A."/>
            <person name="Chen Q."/>
            <person name="Zhang J."/>
            <person name="Huang C."/>
        </authorList>
    </citation>
    <scope>NUCLEOTIDE SEQUENCE [LARGE SCALE GENOMIC DNA]</scope>
    <source>
        <strain evidence="1">CCMSSC00406</strain>
    </source>
</reference>
<keyword evidence="2" id="KW-1185">Reference proteome</keyword>
<dbReference type="Proteomes" id="UP000824881">
    <property type="component" value="Unassembled WGS sequence"/>
</dbReference>
<dbReference type="EMBL" id="WQMT02000009">
    <property type="protein sequence ID" value="KAG9219142.1"/>
    <property type="molecule type" value="Genomic_DNA"/>
</dbReference>
<sequence>MSIAALSAPQSQEDFELTVEPLWTELEGRNLDELTSEVIAGHLLQELSVARLVPQPRTYYHVDARTGKLNSNSLDDYLANVSNILKQQDAASGLTALAIAVVEGFPEEVELLLEKGARPDDISRDGETPLLLATWKATKERSRIIQLLAKTLPNDATIETTNPAANNKTPLMYAIEKEDLKSIRMLRTAGASLTIKDDIYSTAKAIFRPLYPEIEKSTLDKLAMLVLSFLLYVVAWLNGALYVVIHWVFELNPKIDRNIDQRVNGPAKTLAKEEIVKNVDKFIEDTPMEHFFKDNEDLIQSIAQKAVDLQADTDGGDNVDLPKTIKVTLHQQVIYCDDSQSMEKEDRWEKQKKLVERITKITTRLLPDDEGIALRFINQGVDNASNLTLDKIVQIMGDTKPMGGTPIGTQLKSKILQPLVYSKIEDKSLDRPLLVSIITDGKPNVKNEKYSTLADAIAECGDRLDAAGYPRGSVKFLIGQIGSATDSTEFLNSLRENTKNAPVVYVTKGKSPVQMCVPDITSTTDQLDSKFADLKENSPKLDRWLIDTLSAPLLKDEDAKKAQYSAPEDEEAAESEVRDEE</sequence>
<protein>
    <submittedName>
        <fullName evidence="1">Uncharacterized protein</fullName>
    </submittedName>
</protein>
<organism evidence="1 2">
    <name type="scientific">Pleurotus cornucopiae</name>
    <name type="common">Cornucopia mushroom</name>
    <dbReference type="NCBI Taxonomy" id="5321"/>
    <lineage>
        <taxon>Eukaryota</taxon>
        <taxon>Fungi</taxon>
        <taxon>Dikarya</taxon>
        <taxon>Basidiomycota</taxon>
        <taxon>Agaricomycotina</taxon>
        <taxon>Agaricomycetes</taxon>
        <taxon>Agaricomycetidae</taxon>
        <taxon>Agaricales</taxon>
        <taxon>Pleurotineae</taxon>
        <taxon>Pleurotaceae</taxon>
        <taxon>Pleurotus</taxon>
    </lineage>
</organism>
<accession>A0ACB7ILQ7</accession>
<comment type="caution">
    <text evidence="1">The sequence shown here is derived from an EMBL/GenBank/DDBJ whole genome shotgun (WGS) entry which is preliminary data.</text>
</comment>
<gene>
    <name evidence="1" type="ORF">CCMSSC00406_0001552</name>
</gene>
<evidence type="ECO:0000313" key="1">
    <source>
        <dbReference type="EMBL" id="KAG9219142.1"/>
    </source>
</evidence>
<name>A0ACB7ILQ7_PLECO</name>